<dbReference type="PROSITE" id="PS51746">
    <property type="entry name" value="PPM_2"/>
    <property type="match status" value="1"/>
</dbReference>
<dbReference type="Gene3D" id="3.60.40.10">
    <property type="entry name" value="PPM-type phosphatase domain"/>
    <property type="match status" value="1"/>
</dbReference>
<sequence>MHNIDRTHTAINGRTDIGLVRSENEDSISWYSDPNRPFSFIVIADGMGGYHGGATASAIATSTIDEELKTLVNTTFFHCSPDQQVLMLQAKLNQSIKLANQRILERKSINPDLTQMGTTIVCALVWQQNLIIAHIGDSRAYLWDKRGLARLTKDDSIVQQMIDEGRLTAEAARESKVRNQLTKALGVTLDVDPTLNCFSINHDSILMLCSDGLTEYVNDGYIERLLATYRPALECCYRFIDDANHAGGKDNISVAIAEINCTVQQQVKTALT</sequence>
<dbReference type="SMART" id="SM00331">
    <property type="entry name" value="PP2C_SIG"/>
    <property type="match status" value="1"/>
</dbReference>
<protein>
    <submittedName>
        <fullName evidence="2">Protein phosphatase</fullName>
    </submittedName>
</protein>
<dbReference type="CDD" id="cd00143">
    <property type="entry name" value="PP2Cc"/>
    <property type="match status" value="1"/>
</dbReference>
<dbReference type="InterPro" id="IPR036457">
    <property type="entry name" value="PPM-type-like_dom_sf"/>
</dbReference>
<comment type="caution">
    <text evidence="2">The sequence shown here is derived from an EMBL/GenBank/DDBJ whole genome shotgun (WGS) entry which is preliminary data.</text>
</comment>
<dbReference type="NCBIfam" id="NF033484">
    <property type="entry name" value="Stp1_PP2C_phos"/>
    <property type="match status" value="1"/>
</dbReference>
<dbReference type="PANTHER" id="PTHR13832">
    <property type="entry name" value="PROTEIN PHOSPHATASE 2C"/>
    <property type="match status" value="1"/>
</dbReference>
<dbReference type="SUPFAM" id="SSF81606">
    <property type="entry name" value="PP2C-like"/>
    <property type="match status" value="1"/>
</dbReference>
<evidence type="ECO:0000313" key="3">
    <source>
        <dbReference type="Proteomes" id="UP000275394"/>
    </source>
</evidence>
<proteinExistence type="predicted"/>
<name>A0A3N2DK36_9GAMM</name>
<organism evidence="2 3">
    <name type="scientific">Sinobacterium caligoides</name>
    <dbReference type="NCBI Taxonomy" id="933926"/>
    <lineage>
        <taxon>Bacteria</taxon>
        <taxon>Pseudomonadati</taxon>
        <taxon>Pseudomonadota</taxon>
        <taxon>Gammaproteobacteria</taxon>
        <taxon>Cellvibrionales</taxon>
        <taxon>Spongiibacteraceae</taxon>
        <taxon>Sinobacterium</taxon>
    </lineage>
</organism>
<dbReference type="AlphaFoldDB" id="A0A3N2DK36"/>
<dbReference type="EMBL" id="RKHR01000005">
    <property type="protein sequence ID" value="ROS00032.1"/>
    <property type="molecule type" value="Genomic_DNA"/>
</dbReference>
<evidence type="ECO:0000259" key="1">
    <source>
        <dbReference type="PROSITE" id="PS51746"/>
    </source>
</evidence>
<dbReference type="InterPro" id="IPR001932">
    <property type="entry name" value="PPM-type_phosphatase-like_dom"/>
</dbReference>
<feature type="domain" description="PPM-type phosphatase" evidence="1">
    <location>
        <begin position="10"/>
        <end position="259"/>
    </location>
</feature>
<evidence type="ECO:0000313" key="2">
    <source>
        <dbReference type="EMBL" id="ROS00032.1"/>
    </source>
</evidence>
<gene>
    <name evidence="2" type="ORF">EDC56_2666</name>
</gene>
<dbReference type="RefSeq" id="WP_123713026.1">
    <property type="nucleotide sequence ID" value="NZ_RKHR01000005.1"/>
</dbReference>
<keyword evidence="3" id="KW-1185">Reference proteome</keyword>
<dbReference type="PANTHER" id="PTHR13832:SF860">
    <property type="entry name" value="PROTEIN PHOSPHATASE PHPP"/>
    <property type="match status" value="1"/>
</dbReference>
<dbReference type="InterPro" id="IPR015655">
    <property type="entry name" value="PP2C"/>
</dbReference>
<reference evidence="2 3" key="1">
    <citation type="submission" date="2018-11" db="EMBL/GenBank/DDBJ databases">
        <title>Genomic Encyclopedia of Type Strains, Phase IV (KMG-IV): sequencing the most valuable type-strain genomes for metagenomic binning, comparative biology and taxonomic classification.</title>
        <authorList>
            <person name="Goeker M."/>
        </authorList>
    </citation>
    <scope>NUCLEOTIDE SEQUENCE [LARGE SCALE GENOMIC DNA]</scope>
    <source>
        <strain evidence="2 3">DSM 100316</strain>
    </source>
</reference>
<dbReference type="Proteomes" id="UP000275394">
    <property type="component" value="Unassembled WGS sequence"/>
</dbReference>
<dbReference type="Pfam" id="PF13672">
    <property type="entry name" value="PP2C_2"/>
    <property type="match status" value="1"/>
</dbReference>
<dbReference type="SMART" id="SM00332">
    <property type="entry name" value="PP2Cc"/>
    <property type="match status" value="1"/>
</dbReference>
<dbReference type="GO" id="GO:0004722">
    <property type="term" value="F:protein serine/threonine phosphatase activity"/>
    <property type="evidence" value="ECO:0007669"/>
    <property type="project" value="InterPro"/>
</dbReference>
<accession>A0A3N2DK36</accession>
<dbReference type="OrthoDB" id="9801841at2"/>